<dbReference type="AlphaFoldDB" id="A0A1F5HEH3"/>
<evidence type="ECO:0000256" key="1">
    <source>
        <dbReference type="ARBA" id="ARBA00001933"/>
    </source>
</evidence>
<evidence type="ECO:0000256" key="4">
    <source>
        <dbReference type="ARBA" id="ARBA00022679"/>
    </source>
</evidence>
<dbReference type="InterPro" id="IPR015421">
    <property type="entry name" value="PyrdxlP-dep_Trfase_major"/>
</dbReference>
<keyword evidence="9" id="KW-0489">Methyltransferase</keyword>
<dbReference type="STRING" id="1797737.A2196_01400"/>
<keyword evidence="4 6" id="KW-0808">Transferase</keyword>
<dbReference type="GO" id="GO:0030170">
    <property type="term" value="F:pyridoxal phosphate binding"/>
    <property type="evidence" value="ECO:0007669"/>
    <property type="project" value="UniProtKB-UniRule"/>
</dbReference>
<comment type="pathway">
    <text evidence="6">Amino-acid biosynthesis; glycine biosynthesis; glycine from L-serine: step 1/1.</text>
</comment>
<dbReference type="InterPro" id="IPR001085">
    <property type="entry name" value="Ser_HO-MeTrfase"/>
</dbReference>
<evidence type="ECO:0000256" key="6">
    <source>
        <dbReference type="HAMAP-Rule" id="MF_00051"/>
    </source>
</evidence>
<evidence type="ECO:0000256" key="7">
    <source>
        <dbReference type="PIRSR" id="PIRSR000412-50"/>
    </source>
</evidence>
<dbReference type="EMBL" id="MFCA01000013">
    <property type="protein sequence ID" value="OGE02469.1"/>
    <property type="molecule type" value="Genomic_DNA"/>
</dbReference>
<comment type="pathway">
    <text evidence="6">One-carbon metabolism; tetrahydrofolate interconversion.</text>
</comment>
<accession>A0A1F5HEH3</accession>
<gene>
    <name evidence="6 9" type="primary">glyA</name>
    <name evidence="9" type="ORF">A2196_01400</name>
</gene>
<dbReference type="CDD" id="cd00378">
    <property type="entry name" value="SHMT"/>
    <property type="match status" value="1"/>
</dbReference>
<dbReference type="GO" id="GO:0032259">
    <property type="term" value="P:methylation"/>
    <property type="evidence" value="ECO:0007669"/>
    <property type="project" value="UniProtKB-KW"/>
</dbReference>
<protein>
    <recommendedName>
        <fullName evidence="6">Serine hydroxymethyltransferase</fullName>
        <shortName evidence="6">SHMT</shortName>
        <shortName evidence="6">Serine methylase</shortName>
        <ecNumber evidence="6">2.1.2.1</ecNumber>
    </recommendedName>
</protein>
<dbReference type="GO" id="GO:0019264">
    <property type="term" value="P:glycine biosynthetic process from serine"/>
    <property type="evidence" value="ECO:0007669"/>
    <property type="project" value="UniProtKB-UniRule"/>
</dbReference>
<feature type="modified residue" description="N6-(pyridoxal phosphate)lysine" evidence="6 7">
    <location>
        <position position="226"/>
    </location>
</feature>
<comment type="catalytic activity">
    <reaction evidence="6">
        <text>(6R)-5,10-methylene-5,6,7,8-tetrahydrofolate + glycine + H2O = (6S)-5,6,7,8-tetrahydrofolate + L-serine</text>
        <dbReference type="Rhea" id="RHEA:15481"/>
        <dbReference type="ChEBI" id="CHEBI:15377"/>
        <dbReference type="ChEBI" id="CHEBI:15636"/>
        <dbReference type="ChEBI" id="CHEBI:33384"/>
        <dbReference type="ChEBI" id="CHEBI:57305"/>
        <dbReference type="ChEBI" id="CHEBI:57453"/>
        <dbReference type="EC" id="2.1.2.1"/>
    </reaction>
</comment>
<dbReference type="Proteomes" id="UP000176751">
    <property type="component" value="Unassembled WGS sequence"/>
</dbReference>
<feature type="binding site" evidence="6">
    <location>
        <begin position="122"/>
        <end position="124"/>
    </location>
    <ligand>
        <name>(6S)-5,6,7,8-tetrahydrofolate</name>
        <dbReference type="ChEBI" id="CHEBI:57453"/>
    </ligand>
</feature>
<evidence type="ECO:0000256" key="3">
    <source>
        <dbReference type="ARBA" id="ARBA00022563"/>
    </source>
</evidence>
<evidence type="ECO:0000313" key="9">
    <source>
        <dbReference type="EMBL" id="OGE02469.1"/>
    </source>
</evidence>
<dbReference type="Pfam" id="PF00464">
    <property type="entry name" value="SHMT"/>
    <property type="match status" value="1"/>
</dbReference>
<dbReference type="InterPro" id="IPR039429">
    <property type="entry name" value="SHMT-like_dom"/>
</dbReference>
<sequence length="440" mass="48374">MPKLATSDPQIASLIKQEEKRQQENIDLIPSENHTSKAVREALGSVLTDKYSEGYPKKRYYQGNRVVDKVEILAQERAKKLFDVPYVNVQPYSGSPANLAIYLATCTPQKDKIMGLKLAFGGHLTHGQPQSSTGQFFKSVLYELGKDGLLDYEACEKLALKEKPKVIVCGYTAYPRIIDFKRFGKIADKVGAYLLADISHITGLVIAGVHPSPVPYAHIVMTTTHKTLRGPRGAMIMVTEKGLKKDPNLPKKIDSAIIPGLQGGPHDHQTAAIAVALREAQSKLFKTYGEQIVKNAKALASALIEFGFDLTSGGTDNHLILIDLQNKKVNGAIAAIALETAGIVVNKNGVPFDPMPPFYPSGIRIGTPAATTRGMREKEMTKIAAWINQVIEEVKGEKLPEDKEKRSDFMKLFKTRVVKNKNLLAIAKEVRAFCSKFPIP</sequence>
<keyword evidence="6" id="KW-0963">Cytoplasm</keyword>
<dbReference type="NCBIfam" id="NF000586">
    <property type="entry name" value="PRK00011.1"/>
    <property type="match status" value="1"/>
</dbReference>
<comment type="subunit">
    <text evidence="6">Homodimer.</text>
</comment>
<evidence type="ECO:0000256" key="5">
    <source>
        <dbReference type="ARBA" id="ARBA00022898"/>
    </source>
</evidence>
<dbReference type="Gene3D" id="3.90.1150.10">
    <property type="entry name" value="Aspartate Aminotransferase, domain 1"/>
    <property type="match status" value="1"/>
</dbReference>
<dbReference type="HAMAP" id="MF_00051">
    <property type="entry name" value="SHMT"/>
    <property type="match status" value="1"/>
</dbReference>
<keyword evidence="6" id="KW-0028">Amino-acid biosynthesis</keyword>
<keyword evidence="5 6" id="KW-0663">Pyridoxal phosphate</keyword>
<proteinExistence type="inferred from homology"/>
<dbReference type="GO" id="GO:0005829">
    <property type="term" value="C:cytosol"/>
    <property type="evidence" value="ECO:0007669"/>
    <property type="project" value="TreeGrafter"/>
</dbReference>
<feature type="domain" description="Serine hydroxymethyltransferase-like" evidence="8">
    <location>
        <begin position="5"/>
        <end position="387"/>
    </location>
</feature>
<dbReference type="InterPro" id="IPR015422">
    <property type="entry name" value="PyrdxlP-dep_Trfase_small"/>
</dbReference>
<dbReference type="UniPathway" id="UPA00193"/>
<dbReference type="GO" id="GO:0035999">
    <property type="term" value="P:tetrahydrofolate interconversion"/>
    <property type="evidence" value="ECO:0007669"/>
    <property type="project" value="UniProtKB-UniRule"/>
</dbReference>
<dbReference type="PROSITE" id="PS00096">
    <property type="entry name" value="SHMT"/>
    <property type="match status" value="1"/>
</dbReference>
<feature type="binding site" evidence="6">
    <location>
        <position position="118"/>
    </location>
    <ligand>
        <name>(6S)-5,6,7,8-tetrahydrofolate</name>
        <dbReference type="ChEBI" id="CHEBI:57453"/>
    </ligand>
</feature>
<comment type="subcellular location">
    <subcellularLocation>
        <location evidence="6">Cytoplasm</location>
    </subcellularLocation>
</comment>
<evidence type="ECO:0000256" key="2">
    <source>
        <dbReference type="ARBA" id="ARBA00006376"/>
    </source>
</evidence>
<organism evidence="9 10">
    <name type="scientific">Candidatus Curtissbacteria bacterium RIFOXYA1_FULL_41_14</name>
    <dbReference type="NCBI Taxonomy" id="1797737"/>
    <lineage>
        <taxon>Bacteria</taxon>
        <taxon>Candidatus Curtissiibacteriota</taxon>
    </lineage>
</organism>
<comment type="caution">
    <text evidence="9">The sequence shown here is derived from an EMBL/GenBank/DDBJ whole genome shotgun (WGS) entry which is preliminary data.</text>
</comment>
<comment type="cofactor">
    <cofactor evidence="1 6 7">
        <name>pyridoxal 5'-phosphate</name>
        <dbReference type="ChEBI" id="CHEBI:597326"/>
    </cofactor>
</comment>
<dbReference type="GO" id="GO:0004372">
    <property type="term" value="F:glycine hydroxymethyltransferase activity"/>
    <property type="evidence" value="ECO:0007669"/>
    <property type="project" value="UniProtKB-UniRule"/>
</dbReference>
<dbReference type="InterPro" id="IPR015424">
    <property type="entry name" value="PyrdxlP-dep_Trfase"/>
</dbReference>
<evidence type="ECO:0000259" key="8">
    <source>
        <dbReference type="Pfam" id="PF00464"/>
    </source>
</evidence>
<dbReference type="GO" id="GO:0008168">
    <property type="term" value="F:methyltransferase activity"/>
    <property type="evidence" value="ECO:0007669"/>
    <property type="project" value="UniProtKB-KW"/>
</dbReference>
<name>A0A1F5HEH3_9BACT</name>
<dbReference type="InterPro" id="IPR049943">
    <property type="entry name" value="Ser_HO-MeTrfase-like"/>
</dbReference>
<reference evidence="9 10" key="1">
    <citation type="journal article" date="2016" name="Nat. Commun.">
        <title>Thousands of microbial genomes shed light on interconnected biogeochemical processes in an aquifer system.</title>
        <authorList>
            <person name="Anantharaman K."/>
            <person name="Brown C.T."/>
            <person name="Hug L.A."/>
            <person name="Sharon I."/>
            <person name="Castelle C.J."/>
            <person name="Probst A.J."/>
            <person name="Thomas B.C."/>
            <person name="Singh A."/>
            <person name="Wilkins M.J."/>
            <person name="Karaoz U."/>
            <person name="Brodie E.L."/>
            <person name="Williams K.H."/>
            <person name="Hubbard S.S."/>
            <person name="Banfield J.F."/>
        </authorList>
    </citation>
    <scope>NUCLEOTIDE SEQUENCE [LARGE SCALE GENOMIC DNA]</scope>
</reference>
<dbReference type="PANTHER" id="PTHR11680:SF35">
    <property type="entry name" value="SERINE HYDROXYMETHYLTRANSFERASE 1"/>
    <property type="match status" value="1"/>
</dbReference>
<dbReference type="InterPro" id="IPR019798">
    <property type="entry name" value="Ser_HO-MeTrfase_PLP_BS"/>
</dbReference>
<dbReference type="PANTHER" id="PTHR11680">
    <property type="entry name" value="SERINE HYDROXYMETHYLTRANSFERASE"/>
    <property type="match status" value="1"/>
</dbReference>
<dbReference type="EC" id="2.1.2.1" evidence="6"/>
<comment type="similarity">
    <text evidence="2 6">Belongs to the SHMT family.</text>
</comment>
<dbReference type="UniPathway" id="UPA00288">
    <property type="reaction ID" value="UER01023"/>
</dbReference>
<dbReference type="Gene3D" id="3.40.640.10">
    <property type="entry name" value="Type I PLP-dependent aspartate aminotransferase-like (Major domain)"/>
    <property type="match status" value="1"/>
</dbReference>
<feature type="site" description="Plays an important role in substrate specificity" evidence="6">
    <location>
        <position position="225"/>
    </location>
</feature>
<comment type="caution">
    <text evidence="6">Lacks conserved residue(s) required for the propagation of feature annotation.</text>
</comment>
<dbReference type="PIRSF" id="PIRSF000412">
    <property type="entry name" value="SHMT"/>
    <property type="match status" value="1"/>
</dbReference>
<evidence type="ECO:0000313" key="10">
    <source>
        <dbReference type="Proteomes" id="UP000176751"/>
    </source>
</evidence>
<comment type="function">
    <text evidence="6">Catalyzes the reversible interconversion of serine and glycine with tetrahydrofolate (THF) serving as the one-carbon carrier. This reaction serves as the major source of one-carbon groups required for the biosynthesis of purines, thymidylate, methionine, and other important biomolecules. Also exhibits THF-independent aldolase activity toward beta-hydroxyamino acids, producing glycine and aldehydes, via a retro-aldol mechanism.</text>
</comment>
<dbReference type="SUPFAM" id="SSF53383">
    <property type="entry name" value="PLP-dependent transferases"/>
    <property type="match status" value="1"/>
</dbReference>
<keyword evidence="3 6" id="KW-0554">One-carbon metabolism</keyword>